<evidence type="ECO:0000256" key="2">
    <source>
        <dbReference type="ARBA" id="ARBA00023125"/>
    </source>
</evidence>
<gene>
    <name evidence="5" type="ORF">ACFQMJ_30180</name>
</gene>
<dbReference type="SUPFAM" id="SSF51215">
    <property type="entry name" value="Regulatory protein AraC"/>
    <property type="match status" value="1"/>
</dbReference>
<keyword evidence="3" id="KW-0804">Transcription</keyword>
<feature type="domain" description="HTH araC/xylS-type" evidence="4">
    <location>
        <begin position="164"/>
        <end position="262"/>
    </location>
</feature>
<protein>
    <submittedName>
        <fullName evidence="5">AraC family transcriptional regulator</fullName>
    </submittedName>
</protein>
<dbReference type="SMART" id="SM00342">
    <property type="entry name" value="HTH_ARAC"/>
    <property type="match status" value="1"/>
</dbReference>
<dbReference type="Gene3D" id="1.10.10.60">
    <property type="entry name" value="Homeodomain-like"/>
    <property type="match status" value="1"/>
</dbReference>
<dbReference type="PANTHER" id="PTHR43280:SF2">
    <property type="entry name" value="HTH-TYPE TRANSCRIPTIONAL REGULATOR EXSA"/>
    <property type="match status" value="1"/>
</dbReference>
<dbReference type="PROSITE" id="PS01124">
    <property type="entry name" value="HTH_ARAC_FAMILY_2"/>
    <property type="match status" value="1"/>
</dbReference>
<accession>A0ABW2FI33</accession>
<name>A0ABW2FI33_9BACL</name>
<keyword evidence="2" id="KW-0238">DNA-binding</keyword>
<dbReference type="SUPFAM" id="SSF46689">
    <property type="entry name" value="Homeodomain-like"/>
    <property type="match status" value="2"/>
</dbReference>
<evidence type="ECO:0000313" key="6">
    <source>
        <dbReference type="Proteomes" id="UP001596378"/>
    </source>
</evidence>
<dbReference type="Pfam" id="PF12833">
    <property type="entry name" value="HTH_18"/>
    <property type="match status" value="1"/>
</dbReference>
<organism evidence="5 6">
    <name type="scientific">Cohnella cellulosilytica</name>
    <dbReference type="NCBI Taxonomy" id="986710"/>
    <lineage>
        <taxon>Bacteria</taxon>
        <taxon>Bacillati</taxon>
        <taxon>Bacillota</taxon>
        <taxon>Bacilli</taxon>
        <taxon>Bacillales</taxon>
        <taxon>Paenibacillaceae</taxon>
        <taxon>Cohnella</taxon>
    </lineage>
</organism>
<sequence length="266" mass="31013">MTPSSIQLQSAGYSVHRKFIRFRKGITSALLIRLQVKGNAQAIIDDRLLEVGTGDLIVSRPGQTYQLIIDAMPNRESADFYLFCEGDWTERWLERCRIADGKVRIEAREDILFLWRRLIEEQRNLHEDNEELKEHLLKALCLTLERAANERTTDASRSEVYLPYRIKRYIEQHATEALTLGQIAEHHSVSVSSAVHLFKRTFSKSIIRYALEVRLSVAAERIVHTELPLEEISDTCGFRSYPYFCRAFRSRYQIPPSSYRTRYRAT</sequence>
<evidence type="ECO:0000256" key="3">
    <source>
        <dbReference type="ARBA" id="ARBA00023163"/>
    </source>
</evidence>
<evidence type="ECO:0000313" key="5">
    <source>
        <dbReference type="EMBL" id="MFC7152827.1"/>
    </source>
</evidence>
<comment type="caution">
    <text evidence="5">The sequence shown here is derived from an EMBL/GenBank/DDBJ whole genome shotgun (WGS) entry which is preliminary data.</text>
</comment>
<dbReference type="RefSeq" id="WP_378050963.1">
    <property type="nucleotide sequence ID" value="NZ_JBHMDN010000031.1"/>
</dbReference>
<keyword evidence="1" id="KW-0805">Transcription regulation</keyword>
<dbReference type="PANTHER" id="PTHR43280">
    <property type="entry name" value="ARAC-FAMILY TRANSCRIPTIONAL REGULATOR"/>
    <property type="match status" value="1"/>
</dbReference>
<evidence type="ECO:0000256" key="1">
    <source>
        <dbReference type="ARBA" id="ARBA00023015"/>
    </source>
</evidence>
<dbReference type="Pfam" id="PF02311">
    <property type="entry name" value="AraC_binding"/>
    <property type="match status" value="1"/>
</dbReference>
<dbReference type="InterPro" id="IPR018060">
    <property type="entry name" value="HTH_AraC"/>
</dbReference>
<dbReference type="InterPro" id="IPR009057">
    <property type="entry name" value="Homeodomain-like_sf"/>
</dbReference>
<dbReference type="PROSITE" id="PS00041">
    <property type="entry name" value="HTH_ARAC_FAMILY_1"/>
    <property type="match status" value="1"/>
</dbReference>
<dbReference type="InterPro" id="IPR003313">
    <property type="entry name" value="AraC-bd"/>
</dbReference>
<dbReference type="Proteomes" id="UP001596378">
    <property type="component" value="Unassembled WGS sequence"/>
</dbReference>
<evidence type="ECO:0000259" key="4">
    <source>
        <dbReference type="PROSITE" id="PS01124"/>
    </source>
</evidence>
<proteinExistence type="predicted"/>
<keyword evidence="6" id="KW-1185">Reference proteome</keyword>
<dbReference type="InterPro" id="IPR018062">
    <property type="entry name" value="HTH_AraC-typ_CS"/>
</dbReference>
<dbReference type="InterPro" id="IPR037923">
    <property type="entry name" value="HTH-like"/>
</dbReference>
<reference evidence="6" key="1">
    <citation type="journal article" date="2019" name="Int. J. Syst. Evol. Microbiol.">
        <title>The Global Catalogue of Microorganisms (GCM) 10K type strain sequencing project: providing services to taxonomists for standard genome sequencing and annotation.</title>
        <authorList>
            <consortium name="The Broad Institute Genomics Platform"/>
            <consortium name="The Broad Institute Genome Sequencing Center for Infectious Disease"/>
            <person name="Wu L."/>
            <person name="Ma J."/>
        </authorList>
    </citation>
    <scope>NUCLEOTIDE SEQUENCE [LARGE SCALE GENOMIC DNA]</scope>
    <source>
        <strain evidence="6">KCTC 12907</strain>
    </source>
</reference>
<dbReference type="EMBL" id="JBHTAI010000026">
    <property type="protein sequence ID" value="MFC7152827.1"/>
    <property type="molecule type" value="Genomic_DNA"/>
</dbReference>